<dbReference type="InterPro" id="IPR001781">
    <property type="entry name" value="Znf_LIM"/>
</dbReference>
<dbReference type="PANTHER" id="PTHR24206">
    <property type="entry name" value="OS06G0237300 PROTEIN"/>
    <property type="match status" value="1"/>
</dbReference>
<keyword evidence="3 4" id="KW-0440">LIM domain</keyword>
<keyword evidence="7" id="KW-1185">Reference proteome</keyword>
<evidence type="ECO:0000256" key="4">
    <source>
        <dbReference type="PROSITE-ProRule" id="PRU00125"/>
    </source>
</evidence>
<dbReference type="Proteomes" id="UP000472270">
    <property type="component" value="Unassembled WGS sequence"/>
</dbReference>
<reference evidence="6" key="1">
    <citation type="submission" date="2025-08" db="UniProtKB">
        <authorList>
            <consortium name="Ensembl"/>
        </authorList>
    </citation>
    <scope>IDENTIFICATION</scope>
</reference>
<reference evidence="6" key="2">
    <citation type="submission" date="2025-09" db="UniProtKB">
        <authorList>
            <consortium name="Ensembl"/>
        </authorList>
    </citation>
    <scope>IDENTIFICATION</scope>
</reference>
<keyword evidence="2 4" id="KW-0862">Zinc</keyword>
<accession>A0A673JTU7</accession>
<dbReference type="GO" id="GO:0046872">
    <property type="term" value="F:metal ion binding"/>
    <property type="evidence" value="ECO:0007669"/>
    <property type="project" value="UniProtKB-KW"/>
</dbReference>
<organism evidence="6 7">
    <name type="scientific">Sinocyclocheilus rhinocerous</name>
    <dbReference type="NCBI Taxonomy" id="307959"/>
    <lineage>
        <taxon>Eukaryota</taxon>
        <taxon>Metazoa</taxon>
        <taxon>Chordata</taxon>
        <taxon>Craniata</taxon>
        <taxon>Vertebrata</taxon>
        <taxon>Euteleostomi</taxon>
        <taxon>Actinopterygii</taxon>
        <taxon>Neopterygii</taxon>
        <taxon>Teleostei</taxon>
        <taxon>Ostariophysi</taxon>
        <taxon>Cypriniformes</taxon>
        <taxon>Cyprinidae</taxon>
        <taxon>Cyprininae</taxon>
        <taxon>Sinocyclocheilus</taxon>
    </lineage>
</organism>
<name>A0A673JTU7_9TELE</name>
<evidence type="ECO:0000313" key="6">
    <source>
        <dbReference type="Ensembl" id="ENSSRHP00000053784.1"/>
    </source>
</evidence>
<evidence type="ECO:0000256" key="3">
    <source>
        <dbReference type="ARBA" id="ARBA00023038"/>
    </source>
</evidence>
<dbReference type="Gene3D" id="2.10.110.10">
    <property type="entry name" value="Cysteine Rich Protein"/>
    <property type="match status" value="1"/>
</dbReference>
<dbReference type="SMART" id="SM00132">
    <property type="entry name" value="LIM"/>
    <property type="match status" value="1"/>
</dbReference>
<feature type="domain" description="LIM zinc-binding" evidence="5">
    <location>
        <begin position="5"/>
        <end position="65"/>
    </location>
</feature>
<sequence>MGGSDVCYFCGRRVYVMERLSAEGKFFHRSCFQCDHCSSTLRLSNYAYDQLHGVCRTRKNKRRRRLRMRKRKKK</sequence>
<protein>
    <recommendedName>
        <fullName evidence="5">LIM zinc-binding domain-containing protein</fullName>
    </recommendedName>
</protein>
<dbReference type="AlphaFoldDB" id="A0A673JTU7"/>
<evidence type="ECO:0000256" key="1">
    <source>
        <dbReference type="ARBA" id="ARBA00022723"/>
    </source>
</evidence>
<evidence type="ECO:0000259" key="5">
    <source>
        <dbReference type="PROSITE" id="PS50023"/>
    </source>
</evidence>
<dbReference type="PROSITE" id="PS50023">
    <property type="entry name" value="LIM_DOMAIN_2"/>
    <property type="match status" value="1"/>
</dbReference>
<dbReference type="PROSITE" id="PS00478">
    <property type="entry name" value="LIM_DOMAIN_1"/>
    <property type="match status" value="1"/>
</dbReference>
<dbReference type="Ensembl" id="ENSSRHT00000055297.1">
    <property type="protein sequence ID" value="ENSSRHP00000053784.1"/>
    <property type="gene ID" value="ENSSRHG00000027078.1"/>
</dbReference>
<evidence type="ECO:0000313" key="7">
    <source>
        <dbReference type="Proteomes" id="UP000472270"/>
    </source>
</evidence>
<evidence type="ECO:0000256" key="2">
    <source>
        <dbReference type="ARBA" id="ARBA00022833"/>
    </source>
</evidence>
<proteinExistence type="predicted"/>
<dbReference type="SUPFAM" id="SSF57716">
    <property type="entry name" value="Glucocorticoid receptor-like (DNA-binding domain)"/>
    <property type="match status" value="1"/>
</dbReference>
<dbReference type="Pfam" id="PF00412">
    <property type="entry name" value="LIM"/>
    <property type="match status" value="1"/>
</dbReference>
<keyword evidence="1 4" id="KW-0479">Metal-binding</keyword>